<dbReference type="OrthoDB" id="5490666at2"/>
<name>A6GCD8_9BACT</name>
<organism evidence="1 2">
    <name type="scientific">Plesiocystis pacifica SIR-1</name>
    <dbReference type="NCBI Taxonomy" id="391625"/>
    <lineage>
        <taxon>Bacteria</taxon>
        <taxon>Pseudomonadati</taxon>
        <taxon>Myxococcota</taxon>
        <taxon>Polyangia</taxon>
        <taxon>Nannocystales</taxon>
        <taxon>Nannocystaceae</taxon>
        <taxon>Plesiocystis</taxon>
    </lineage>
</organism>
<dbReference type="Proteomes" id="UP000005801">
    <property type="component" value="Unassembled WGS sequence"/>
</dbReference>
<dbReference type="InterPro" id="IPR036890">
    <property type="entry name" value="HATPase_C_sf"/>
</dbReference>
<dbReference type="Gene3D" id="3.30.565.10">
    <property type="entry name" value="Histidine kinase-like ATPase, C-terminal domain"/>
    <property type="match status" value="1"/>
</dbReference>
<evidence type="ECO:0008006" key="3">
    <source>
        <dbReference type="Google" id="ProtNLM"/>
    </source>
</evidence>
<evidence type="ECO:0000313" key="2">
    <source>
        <dbReference type="Proteomes" id="UP000005801"/>
    </source>
</evidence>
<protein>
    <recommendedName>
        <fullName evidence="3">Heat shock protein 90</fullName>
    </recommendedName>
</protein>
<dbReference type="STRING" id="391625.PPSIR1_01022"/>
<accession>A6GCD8</accession>
<reference evidence="1 2" key="1">
    <citation type="submission" date="2007-06" db="EMBL/GenBank/DDBJ databases">
        <authorList>
            <person name="Shimkets L."/>
            <person name="Ferriera S."/>
            <person name="Johnson J."/>
            <person name="Kravitz S."/>
            <person name="Beeson K."/>
            <person name="Sutton G."/>
            <person name="Rogers Y.-H."/>
            <person name="Friedman R."/>
            <person name="Frazier M."/>
            <person name="Venter J.C."/>
        </authorList>
    </citation>
    <scope>NUCLEOTIDE SEQUENCE [LARGE SCALE GENOMIC DNA]</scope>
    <source>
        <strain evidence="1 2">SIR-1</strain>
    </source>
</reference>
<keyword evidence="2" id="KW-1185">Reference proteome</keyword>
<sequence>MAKPEPLSVDDALDRLVNQFSDSMAFFRELIQNSLDAGSQEVEIDFVHEGGKLVVHVNDWGAGMNREIIDTRLTRLFSSSKDGDRTKIGKFGIGFVSVFAIEPEAVCIDTGRAGEHWRIVFDERRRFQLVRLDQPVEGTQIRIFKQMDRRAFNRFRERAAEVIAYWCRHVRGDVRVEGELINEPFALDVPISAEAKLVDGEHIIVGHRDDGASFAGFYNRGLTLCEQEMIPGVAFKADSPKLEHTLTRDDVIREAGFERLMRSVRELVATKLCAAVFEALRDAVVKRAGATGPSAAALPELSEDDAWVLAYLWRCAAVHEKSPAKLAEGCAAMPVFVSPGGQTWTLEDLRRPAKREVVVATRRSELTVKLEAEGHLVVWLPRVREDKGKGSSPAWAAAYAAGRALLERVAPTVVDVEAWCTALPPRNSEEAQRWQILAAQVARLLDTWGAKVGGVRLGHLDYAGSAVREAVAITQAQFGELTRSEDCGELGRGLFASRRVVVLNADHPSVRTIAALAVDEPELGAYMAVKAFFLGRQLDAETDEALLVATHAARERRRVRSAGAREVTP</sequence>
<dbReference type="AlphaFoldDB" id="A6GCD8"/>
<dbReference type="SUPFAM" id="SSF55874">
    <property type="entry name" value="ATPase domain of HSP90 chaperone/DNA topoisomerase II/histidine kinase"/>
    <property type="match status" value="1"/>
</dbReference>
<dbReference type="RefSeq" id="WP_006974379.1">
    <property type="nucleotide sequence ID" value="NZ_ABCS01000064.1"/>
</dbReference>
<evidence type="ECO:0000313" key="1">
    <source>
        <dbReference type="EMBL" id="EDM76497.1"/>
    </source>
</evidence>
<gene>
    <name evidence="1" type="ORF">PPSIR1_01022</name>
</gene>
<dbReference type="EMBL" id="ABCS01000064">
    <property type="protein sequence ID" value="EDM76497.1"/>
    <property type="molecule type" value="Genomic_DNA"/>
</dbReference>
<dbReference type="eggNOG" id="COG0326">
    <property type="taxonomic scope" value="Bacteria"/>
</dbReference>
<proteinExistence type="predicted"/>
<comment type="caution">
    <text evidence="1">The sequence shown here is derived from an EMBL/GenBank/DDBJ whole genome shotgun (WGS) entry which is preliminary data.</text>
</comment>
<dbReference type="Pfam" id="PF13589">
    <property type="entry name" value="HATPase_c_3"/>
    <property type="match status" value="1"/>
</dbReference>